<evidence type="ECO:0008006" key="3">
    <source>
        <dbReference type="Google" id="ProtNLM"/>
    </source>
</evidence>
<reference evidence="1" key="1">
    <citation type="journal article" date="2014" name="Int. J. Syst. Evol. Microbiol.">
        <title>Complete genome sequence of Corynebacterium casei LMG S-19264T (=DSM 44701T), isolated from a smear-ripened cheese.</title>
        <authorList>
            <consortium name="US DOE Joint Genome Institute (JGI-PGF)"/>
            <person name="Walter F."/>
            <person name="Albersmeier A."/>
            <person name="Kalinowski J."/>
            <person name="Ruckert C."/>
        </authorList>
    </citation>
    <scope>NUCLEOTIDE SEQUENCE</scope>
    <source>
        <strain evidence="1">JCM 10088</strain>
    </source>
</reference>
<gene>
    <name evidence="1" type="ORF">GCM10007981_13280</name>
</gene>
<dbReference type="Proteomes" id="UP000610960">
    <property type="component" value="Unassembled WGS sequence"/>
</dbReference>
<proteinExistence type="predicted"/>
<dbReference type="EMBL" id="BMNL01000003">
    <property type="protein sequence ID" value="GGP21442.1"/>
    <property type="molecule type" value="Genomic_DNA"/>
</dbReference>
<sequence length="202" mass="22191">MNTSRYDSTAPRAADSIEKVYKNPPSPASVSFDSAINGLNTMLGQIIEENKEYISGLLLLSRDGSLLAYRTNGPVLNGSDADLVLPASKLMECIHKFTESTQLNSFKSMIMETPELTIVVSSIGGGSVMALMPPSVPTGFAYMIIDKYVDQLNRAVEEIERSERDITVEEIGRGEASENLSPDDFDYIILYLRERLKAVTKG</sequence>
<organism evidence="1 2">
    <name type="scientific">Thermocladium modestius</name>
    <dbReference type="NCBI Taxonomy" id="62609"/>
    <lineage>
        <taxon>Archaea</taxon>
        <taxon>Thermoproteota</taxon>
        <taxon>Thermoprotei</taxon>
        <taxon>Thermoproteales</taxon>
        <taxon>Thermoproteaceae</taxon>
        <taxon>Thermocladium</taxon>
    </lineage>
</organism>
<name>A0A830GWJ1_9CREN</name>
<protein>
    <recommendedName>
        <fullName evidence="3">Roadblock/LAMTOR2 domain-containing protein</fullName>
    </recommendedName>
</protein>
<dbReference type="AlphaFoldDB" id="A0A830GWJ1"/>
<evidence type="ECO:0000313" key="2">
    <source>
        <dbReference type="Proteomes" id="UP000610960"/>
    </source>
</evidence>
<keyword evidence="2" id="KW-1185">Reference proteome</keyword>
<accession>A0A830GWJ1</accession>
<dbReference type="Gene3D" id="3.30.450.30">
    <property type="entry name" value="Dynein light chain 2a, cytoplasmic"/>
    <property type="match status" value="1"/>
</dbReference>
<evidence type="ECO:0000313" key="1">
    <source>
        <dbReference type="EMBL" id="GGP21442.1"/>
    </source>
</evidence>
<reference evidence="1" key="2">
    <citation type="submission" date="2020-09" db="EMBL/GenBank/DDBJ databases">
        <authorList>
            <person name="Sun Q."/>
            <person name="Ohkuma M."/>
        </authorList>
    </citation>
    <scope>NUCLEOTIDE SEQUENCE</scope>
    <source>
        <strain evidence="1">JCM 10088</strain>
    </source>
</reference>
<dbReference type="SUPFAM" id="SSF103196">
    <property type="entry name" value="Roadblock/LC7 domain"/>
    <property type="match status" value="1"/>
</dbReference>
<comment type="caution">
    <text evidence="1">The sequence shown here is derived from an EMBL/GenBank/DDBJ whole genome shotgun (WGS) entry which is preliminary data.</text>
</comment>